<reference evidence="2" key="2">
    <citation type="journal article" date="2015" name="Fish Shellfish Immunol.">
        <title>Early steps in the European eel (Anguilla anguilla)-Vibrio vulnificus interaction in the gills: Role of the RtxA13 toxin.</title>
        <authorList>
            <person name="Callol A."/>
            <person name="Pajuelo D."/>
            <person name="Ebbesson L."/>
            <person name="Teles M."/>
            <person name="MacKenzie S."/>
            <person name="Amaro C."/>
        </authorList>
    </citation>
    <scope>NUCLEOTIDE SEQUENCE</scope>
</reference>
<reference evidence="2" key="1">
    <citation type="submission" date="2014-11" db="EMBL/GenBank/DDBJ databases">
        <authorList>
            <person name="Amaro Gonzalez C."/>
        </authorList>
    </citation>
    <scope>NUCLEOTIDE SEQUENCE</scope>
</reference>
<evidence type="ECO:0000256" key="1">
    <source>
        <dbReference type="SAM" id="SignalP"/>
    </source>
</evidence>
<dbReference type="EMBL" id="GBXM01021830">
    <property type="protein sequence ID" value="JAH86747.1"/>
    <property type="molecule type" value="Transcribed_RNA"/>
</dbReference>
<evidence type="ECO:0000313" key="2">
    <source>
        <dbReference type="EMBL" id="JAH86747.1"/>
    </source>
</evidence>
<sequence length="44" mass="5099">MGWEPKRSWWHISLCMGQLLNTLHTSLTCDTRPLPVMRGHHTAV</sequence>
<organism evidence="2">
    <name type="scientific">Anguilla anguilla</name>
    <name type="common">European freshwater eel</name>
    <name type="synonym">Muraena anguilla</name>
    <dbReference type="NCBI Taxonomy" id="7936"/>
    <lineage>
        <taxon>Eukaryota</taxon>
        <taxon>Metazoa</taxon>
        <taxon>Chordata</taxon>
        <taxon>Craniata</taxon>
        <taxon>Vertebrata</taxon>
        <taxon>Euteleostomi</taxon>
        <taxon>Actinopterygii</taxon>
        <taxon>Neopterygii</taxon>
        <taxon>Teleostei</taxon>
        <taxon>Anguilliformes</taxon>
        <taxon>Anguillidae</taxon>
        <taxon>Anguilla</taxon>
    </lineage>
</organism>
<name>A0A0E9W8T3_ANGAN</name>
<protein>
    <submittedName>
        <fullName evidence="2">Uncharacterized protein</fullName>
    </submittedName>
</protein>
<feature type="signal peptide" evidence="1">
    <location>
        <begin position="1"/>
        <end position="25"/>
    </location>
</feature>
<dbReference type="AlphaFoldDB" id="A0A0E9W8T3"/>
<keyword evidence="1" id="KW-0732">Signal</keyword>
<feature type="chain" id="PRO_5002434442" evidence="1">
    <location>
        <begin position="26"/>
        <end position="44"/>
    </location>
</feature>
<proteinExistence type="predicted"/>
<accession>A0A0E9W8T3</accession>